<reference evidence="2 3" key="1">
    <citation type="journal article" date="2022" name="Syst. Appl. Microbiol.">
        <title>Rhodopirellula aestuarii sp. nov., a novel member of the genus Rhodopirellula isolated from brackish sediments collected in the Tagus River estuary, Portugal.</title>
        <authorList>
            <person name="Vitorino I.R."/>
            <person name="Klimek D."/>
            <person name="Calusinska M."/>
            <person name="Lobo-da-Cunha A."/>
            <person name="Vasconcelos V."/>
            <person name="Lage O.M."/>
        </authorList>
    </citation>
    <scope>NUCLEOTIDE SEQUENCE [LARGE SCALE GENOMIC DNA]</scope>
    <source>
        <strain evidence="2 3">ICT_H3.1</strain>
    </source>
</reference>
<evidence type="ECO:0000259" key="1">
    <source>
        <dbReference type="Pfam" id="PF13144"/>
    </source>
</evidence>
<evidence type="ECO:0000313" key="2">
    <source>
        <dbReference type="EMBL" id="MCM2370452.1"/>
    </source>
</evidence>
<sequence>MSHESVIVRIAAMLLAACTLLNGTRSIAQQTIDDEMVTPLYSSHRGSISLVPNVAPESSDTSPRVGMIDENTKWQFVSRESITLHGSLIRLKDVIRPLEPNLVAWQRLADSTIGLMPVDGSDAKISRDRLAQLIARAEATPSRIKIYGPETIVVRQSSAPLTANAPKIIRTGYSSEQGSASVEIEPMSGSETIDDADIDHELVERLQQYVLATIRNQFRDIYESFEIEITFDPEQLDQLKETQGVRHLSFVDEVPAWSHEMVDPVVVRARIHGRAVREDCKGIANLTLKPYPGVVTARQSLQRGQRVSAGDLHYQPYSNKGISLPADVVRRPEDIIDMEVVGLIRGGVPLSQSGFAPPRVIRRGDLLEVQVGGGGIRVTTAAKSLSDGAIGDLIEIETLSPKRRLLAKVVHSSLVEIMTQAPHVRAEPSSNSSGATQR</sequence>
<keyword evidence="2" id="KW-0966">Cell projection</keyword>
<evidence type="ECO:0000313" key="3">
    <source>
        <dbReference type="Proteomes" id="UP001202961"/>
    </source>
</evidence>
<feature type="domain" description="Flagella basal body P-ring formation protein FlgA SAF" evidence="1">
    <location>
        <begin position="294"/>
        <end position="417"/>
    </location>
</feature>
<dbReference type="Gene3D" id="2.30.30.760">
    <property type="match status" value="1"/>
</dbReference>
<dbReference type="NCBIfam" id="TIGR03170">
    <property type="entry name" value="flgA_cterm"/>
    <property type="match status" value="1"/>
</dbReference>
<dbReference type="Pfam" id="PF13144">
    <property type="entry name" value="ChapFlgA"/>
    <property type="match status" value="1"/>
</dbReference>
<dbReference type="Proteomes" id="UP001202961">
    <property type="component" value="Unassembled WGS sequence"/>
</dbReference>
<organism evidence="2 3">
    <name type="scientific">Aporhodopirellula aestuarii</name>
    <dbReference type="NCBI Taxonomy" id="2950107"/>
    <lineage>
        <taxon>Bacteria</taxon>
        <taxon>Pseudomonadati</taxon>
        <taxon>Planctomycetota</taxon>
        <taxon>Planctomycetia</taxon>
        <taxon>Pirellulales</taxon>
        <taxon>Pirellulaceae</taxon>
        <taxon>Aporhodopirellula</taxon>
    </lineage>
</organism>
<dbReference type="PANTHER" id="PTHR36307">
    <property type="entry name" value="FLAGELLA BASAL BODY P-RING FORMATION PROTEIN FLGA"/>
    <property type="match status" value="1"/>
</dbReference>
<keyword evidence="3" id="KW-1185">Reference proteome</keyword>
<keyword evidence="2" id="KW-0282">Flagellum</keyword>
<gene>
    <name evidence="2" type="primary">flgA</name>
    <name evidence="2" type="ORF">NB063_07415</name>
</gene>
<dbReference type="RefSeq" id="WP_250928123.1">
    <property type="nucleotide sequence ID" value="NZ_JAMQBK010000022.1"/>
</dbReference>
<accession>A0ABT0U0R6</accession>
<dbReference type="EMBL" id="JAMQBK010000022">
    <property type="protein sequence ID" value="MCM2370452.1"/>
    <property type="molecule type" value="Genomic_DNA"/>
</dbReference>
<protein>
    <submittedName>
        <fullName evidence="2">Flagellar basal body P-ring formation chaperone FlgA</fullName>
    </submittedName>
</protein>
<comment type="caution">
    <text evidence="2">The sequence shown here is derived from an EMBL/GenBank/DDBJ whole genome shotgun (WGS) entry which is preliminary data.</text>
</comment>
<dbReference type="InterPro" id="IPR017585">
    <property type="entry name" value="SAF_FlgA"/>
</dbReference>
<keyword evidence="2" id="KW-0969">Cilium</keyword>
<proteinExistence type="predicted"/>
<dbReference type="PANTHER" id="PTHR36307:SF1">
    <property type="entry name" value="FLAGELLA BASAL BODY P-RING FORMATION PROTEIN FLGA"/>
    <property type="match status" value="1"/>
</dbReference>
<dbReference type="InterPro" id="IPR039246">
    <property type="entry name" value="Flagellar_FlgA"/>
</dbReference>
<name>A0ABT0U0R6_9BACT</name>
<dbReference type="CDD" id="cd11614">
    <property type="entry name" value="SAF_CpaB_FlgA_like"/>
    <property type="match status" value="1"/>
</dbReference>